<gene>
    <name evidence="7" type="ORF">CDAR_198421</name>
</gene>
<evidence type="ECO:0000256" key="4">
    <source>
        <dbReference type="ARBA" id="ARBA00022833"/>
    </source>
</evidence>
<evidence type="ECO:0000256" key="5">
    <source>
        <dbReference type="PROSITE-ProRule" id="PRU00042"/>
    </source>
</evidence>
<dbReference type="PROSITE" id="PS00028">
    <property type="entry name" value="ZINC_FINGER_C2H2_1"/>
    <property type="match status" value="4"/>
</dbReference>
<dbReference type="PANTHER" id="PTHR24379">
    <property type="entry name" value="KRAB AND ZINC FINGER DOMAIN-CONTAINING"/>
    <property type="match status" value="1"/>
</dbReference>
<dbReference type="PANTHER" id="PTHR24379:SF121">
    <property type="entry name" value="C2H2-TYPE DOMAIN-CONTAINING PROTEIN"/>
    <property type="match status" value="1"/>
</dbReference>
<dbReference type="PROSITE" id="PS50157">
    <property type="entry name" value="ZINC_FINGER_C2H2_2"/>
    <property type="match status" value="4"/>
</dbReference>
<dbReference type="GO" id="GO:0008270">
    <property type="term" value="F:zinc ion binding"/>
    <property type="evidence" value="ECO:0007669"/>
    <property type="project" value="UniProtKB-KW"/>
</dbReference>
<proteinExistence type="predicted"/>
<dbReference type="EMBL" id="BPLQ01014084">
    <property type="protein sequence ID" value="GIY77179.1"/>
    <property type="molecule type" value="Genomic_DNA"/>
</dbReference>
<accession>A0AAV4W5M7</accession>
<keyword evidence="1" id="KW-0479">Metal-binding</keyword>
<feature type="domain" description="C2H2-type" evidence="6">
    <location>
        <begin position="146"/>
        <end position="170"/>
    </location>
</feature>
<keyword evidence="3 5" id="KW-0863">Zinc-finger</keyword>
<keyword evidence="4" id="KW-0862">Zinc</keyword>
<organism evidence="7 8">
    <name type="scientific">Caerostris darwini</name>
    <dbReference type="NCBI Taxonomy" id="1538125"/>
    <lineage>
        <taxon>Eukaryota</taxon>
        <taxon>Metazoa</taxon>
        <taxon>Ecdysozoa</taxon>
        <taxon>Arthropoda</taxon>
        <taxon>Chelicerata</taxon>
        <taxon>Arachnida</taxon>
        <taxon>Araneae</taxon>
        <taxon>Araneomorphae</taxon>
        <taxon>Entelegynae</taxon>
        <taxon>Araneoidea</taxon>
        <taxon>Araneidae</taxon>
        <taxon>Caerostris</taxon>
    </lineage>
</organism>
<protein>
    <recommendedName>
        <fullName evidence="6">C2H2-type domain-containing protein</fullName>
    </recommendedName>
</protein>
<dbReference type="SUPFAM" id="SSF57667">
    <property type="entry name" value="beta-beta-alpha zinc fingers"/>
    <property type="match status" value="2"/>
</dbReference>
<evidence type="ECO:0000256" key="3">
    <source>
        <dbReference type="ARBA" id="ARBA00022771"/>
    </source>
</evidence>
<sequence length="197" mass="23346">MRNKRESNKLQMKECSVVLDRNFLSCLKKYKINQKDSDLLCEVPESETIDYSISSCSEDDISSYSEDDISSYSEDDISSCSEEEIKAKDLSCKSCKETFKTHASLLIHQRKHKRNAFKCVLCSAAFKVRPHFYNHMARHHPEVETYVCYYPSCEKSFSRQKQLHDHLKSHWKYICKFCKKGYISKKYMKWHVKEIHL</sequence>
<dbReference type="InterPro" id="IPR036236">
    <property type="entry name" value="Znf_C2H2_sf"/>
</dbReference>
<keyword evidence="8" id="KW-1185">Reference proteome</keyword>
<feature type="domain" description="C2H2-type" evidence="6">
    <location>
        <begin position="117"/>
        <end position="144"/>
    </location>
</feature>
<dbReference type="InterPro" id="IPR013087">
    <property type="entry name" value="Znf_C2H2_type"/>
</dbReference>
<dbReference type="Pfam" id="PF00096">
    <property type="entry name" value="zf-C2H2"/>
    <property type="match status" value="2"/>
</dbReference>
<dbReference type="Gene3D" id="3.30.160.60">
    <property type="entry name" value="Classic Zinc Finger"/>
    <property type="match status" value="2"/>
</dbReference>
<dbReference type="SMART" id="SM00355">
    <property type="entry name" value="ZnF_C2H2"/>
    <property type="match status" value="4"/>
</dbReference>
<evidence type="ECO:0000256" key="1">
    <source>
        <dbReference type="ARBA" id="ARBA00022723"/>
    </source>
</evidence>
<evidence type="ECO:0000259" key="6">
    <source>
        <dbReference type="PROSITE" id="PS50157"/>
    </source>
</evidence>
<keyword evidence="2" id="KW-0677">Repeat</keyword>
<feature type="domain" description="C2H2-type" evidence="6">
    <location>
        <begin position="173"/>
        <end position="197"/>
    </location>
</feature>
<evidence type="ECO:0000313" key="8">
    <source>
        <dbReference type="Proteomes" id="UP001054837"/>
    </source>
</evidence>
<reference evidence="7 8" key="1">
    <citation type="submission" date="2021-06" db="EMBL/GenBank/DDBJ databases">
        <title>Caerostris darwini draft genome.</title>
        <authorList>
            <person name="Kono N."/>
            <person name="Arakawa K."/>
        </authorList>
    </citation>
    <scope>NUCLEOTIDE SEQUENCE [LARGE SCALE GENOMIC DNA]</scope>
</reference>
<feature type="domain" description="C2H2-type" evidence="6">
    <location>
        <begin position="90"/>
        <end position="112"/>
    </location>
</feature>
<evidence type="ECO:0000256" key="2">
    <source>
        <dbReference type="ARBA" id="ARBA00022737"/>
    </source>
</evidence>
<comment type="caution">
    <text evidence="7">The sequence shown here is derived from an EMBL/GenBank/DDBJ whole genome shotgun (WGS) entry which is preliminary data.</text>
</comment>
<evidence type="ECO:0000313" key="7">
    <source>
        <dbReference type="EMBL" id="GIY77179.1"/>
    </source>
</evidence>
<dbReference type="Proteomes" id="UP001054837">
    <property type="component" value="Unassembled WGS sequence"/>
</dbReference>
<name>A0AAV4W5M7_9ARAC</name>
<dbReference type="AlphaFoldDB" id="A0AAV4W5M7"/>